<gene>
    <name evidence="1" type="ordered locus">XBJ1_3233</name>
</gene>
<evidence type="ECO:0000313" key="2">
    <source>
        <dbReference type="Proteomes" id="UP000002045"/>
    </source>
</evidence>
<dbReference type="AlphaFoldDB" id="D3V3X5"/>
<name>D3V3X5_XENBS</name>
<reference evidence="1" key="1">
    <citation type="journal article" date="2011" name="PLoS ONE">
        <title>The entomopathogenic bacterial endosymbionts xenorhabdus and photorhabdus: convergent lifestyles from divergent genomes.</title>
        <authorList>
            <person name="Chaston J.M."/>
            <person name="Suen G."/>
            <person name="Tucker S.L."/>
            <person name="Andersen A.W."/>
            <person name="Bhasin A."/>
            <person name="Bode E."/>
            <person name="Bode H.B."/>
            <person name="Brachmann A.O."/>
            <person name="Cowles C.E."/>
            <person name="Cowles K.N."/>
            <person name="Darby C."/>
            <person name="de Leon L."/>
            <person name="Drace K."/>
            <person name="Du Z."/>
            <person name="Givaudan A."/>
            <person name="Herbert Tran E.E."/>
            <person name="Jewell K.A."/>
            <person name="Knack J.J."/>
            <person name="Krasomil-Osterfeld K.C."/>
            <person name="Kukor R."/>
            <person name="Lanois A."/>
            <person name="Latreille P."/>
            <person name="Leimgruber N.K."/>
            <person name="Lipke C.M."/>
            <person name="Liu R."/>
            <person name="Lu X."/>
            <person name="Martens E.C."/>
            <person name="Marri P.R."/>
            <person name="Medigue C."/>
            <person name="Menard M.L."/>
            <person name="Miller N.M."/>
            <person name="Morales-Soto N."/>
            <person name="Norton S."/>
            <person name="Ogier J.C."/>
            <person name="Orchard S.S."/>
            <person name="Park D."/>
            <person name="Park Y."/>
            <person name="Qurollo B.A."/>
            <person name="Sugar D.R."/>
            <person name="Richards G.R."/>
            <person name="Rouy Z."/>
            <person name="Slominski B."/>
            <person name="Slominski K."/>
            <person name="Snyder H."/>
            <person name="Tjaden B.C."/>
            <person name="van der Hoeven R."/>
            <person name="Welch R.D."/>
            <person name="Wheeler C."/>
            <person name="Xiang B."/>
            <person name="Barbazuk B."/>
            <person name="Gaudriault S."/>
            <person name="Goodner B."/>
            <person name="Slater S.C."/>
            <person name="Forst S."/>
            <person name="Goldman B.S."/>
            <person name="Goodrich-Blair H."/>
        </authorList>
    </citation>
    <scope>NUCLEOTIDE SEQUENCE [LARGE SCALE GENOMIC DNA]</scope>
    <source>
        <strain evidence="1">SS-2004</strain>
    </source>
</reference>
<organism evidence="1 2">
    <name type="scientific">Xenorhabdus bovienii (strain SS-2004)</name>
    <name type="common">Xenorhabdus nematophila subsp. bovienii</name>
    <dbReference type="NCBI Taxonomy" id="406818"/>
    <lineage>
        <taxon>Bacteria</taxon>
        <taxon>Pseudomonadati</taxon>
        <taxon>Pseudomonadota</taxon>
        <taxon>Gammaproteobacteria</taxon>
        <taxon>Enterobacterales</taxon>
        <taxon>Morganellaceae</taxon>
        <taxon>Xenorhabdus</taxon>
    </lineage>
</organism>
<proteinExistence type="predicted"/>
<accession>D3V3X5</accession>
<sequence length="47" mass="5541">MCIYTTGKGELHGFKYYLRIIVSHMKYQMIQASRKDFLGHVAITRFS</sequence>
<evidence type="ECO:0000313" key="1">
    <source>
        <dbReference type="EMBL" id="CBJ82354.1"/>
    </source>
</evidence>
<dbReference type="KEGG" id="xbo:XBJ1_3233"/>
<dbReference type="Proteomes" id="UP000002045">
    <property type="component" value="Chromosome"/>
</dbReference>
<dbReference type="HOGENOM" id="CLU_3174833_0_0_6"/>
<dbReference type="EMBL" id="FN667741">
    <property type="protein sequence ID" value="CBJ82354.1"/>
    <property type="molecule type" value="Genomic_DNA"/>
</dbReference>
<protein>
    <submittedName>
        <fullName evidence="1">Uncharacterized protein</fullName>
    </submittedName>
</protein>
<dbReference type="STRING" id="406818.XBJ1_3233"/>